<dbReference type="GO" id="GO:0043161">
    <property type="term" value="P:proteasome-mediated ubiquitin-dependent protein catabolic process"/>
    <property type="evidence" value="ECO:0007669"/>
    <property type="project" value="TreeGrafter"/>
</dbReference>
<dbReference type="InterPro" id="IPR011989">
    <property type="entry name" value="ARM-like"/>
</dbReference>
<sequence length="240" mass="26792">MIMIFDSDVRVVTIMEGLRSSNEIRQSEAASELAEMLLLGNEESLPNLPVKDIVHALIALLQKEHNFELVSSKFISHHIFIFISVYPCKSLWIEASQMLTAARCISNMLEALPRALPIVIDAVPYLLEKLKRIECIDVAEQSLMALEVMSKRNGKNIMAAGGIAATISHVDFFSVPSQRLAFQIAANCASFVTVNDFAQVRDSLADLTQRLLIEVCCENVFCHVFIKISLDNFDIPYIFG</sequence>
<keyword evidence="3" id="KW-0833">Ubl conjugation pathway</keyword>
<reference evidence="6" key="1">
    <citation type="submission" date="2017-02" db="UniProtKB">
        <authorList>
            <consortium name="WormBaseParasite"/>
        </authorList>
    </citation>
    <scope>IDENTIFICATION</scope>
</reference>
<dbReference type="GO" id="GO:0016607">
    <property type="term" value="C:nuclear speck"/>
    <property type="evidence" value="ECO:0007669"/>
    <property type="project" value="TreeGrafter"/>
</dbReference>
<dbReference type="Proteomes" id="UP000267096">
    <property type="component" value="Unassembled WGS sequence"/>
</dbReference>
<dbReference type="InterPro" id="IPR016024">
    <property type="entry name" value="ARM-type_fold"/>
</dbReference>
<reference evidence="4 5" key="2">
    <citation type="submission" date="2018-11" db="EMBL/GenBank/DDBJ databases">
        <authorList>
            <consortium name="Pathogen Informatics"/>
        </authorList>
    </citation>
    <scope>NUCLEOTIDE SEQUENCE [LARGE SCALE GENOMIC DNA]</scope>
</reference>
<dbReference type="EC" id="2.3.2.26" evidence="3"/>
<dbReference type="PANTHER" id="PTHR45670">
    <property type="entry name" value="E3 UBIQUITIN-PROTEIN LIGASE TRIP12"/>
    <property type="match status" value="1"/>
</dbReference>
<evidence type="ECO:0000256" key="3">
    <source>
        <dbReference type="RuleBase" id="RU369009"/>
    </source>
</evidence>
<gene>
    <name evidence="4" type="ORF">ASIM_LOCUS1713</name>
</gene>
<dbReference type="AlphaFoldDB" id="A0A0M3J2T1"/>
<dbReference type="OrthoDB" id="5854208at2759"/>
<dbReference type="GO" id="GO:0000209">
    <property type="term" value="P:protein polyubiquitination"/>
    <property type="evidence" value="ECO:0007669"/>
    <property type="project" value="TreeGrafter"/>
</dbReference>
<proteinExistence type="inferred from homology"/>
<protein>
    <recommendedName>
        <fullName evidence="3">E3 ubiquitin-protein ligase</fullName>
        <ecNumber evidence="3">2.3.2.26</ecNumber>
    </recommendedName>
</protein>
<dbReference type="PANTHER" id="PTHR45670:SF13">
    <property type="entry name" value="E3 UBIQUITIN-PROTEIN LIGASE TRIP12"/>
    <property type="match status" value="1"/>
</dbReference>
<dbReference type="UniPathway" id="UPA00143"/>
<keyword evidence="2 3" id="KW-0808">Transferase</keyword>
<comment type="pathway">
    <text evidence="3">Protein modification; protein ubiquitination.</text>
</comment>
<dbReference type="GO" id="GO:0061630">
    <property type="term" value="F:ubiquitin protein ligase activity"/>
    <property type="evidence" value="ECO:0007669"/>
    <property type="project" value="UniProtKB-UniRule"/>
</dbReference>
<dbReference type="InterPro" id="IPR045322">
    <property type="entry name" value="HECTD1/TRIP12-like"/>
</dbReference>
<dbReference type="WBParaSite" id="ASIM_0000184301-mRNA-1">
    <property type="protein sequence ID" value="ASIM_0000184301-mRNA-1"/>
    <property type="gene ID" value="ASIM_0000184301"/>
</dbReference>
<comment type="similarity">
    <text evidence="3">Belongs to the UPL family. K-HECT subfamily.</text>
</comment>
<dbReference type="EMBL" id="UYRR01001953">
    <property type="protein sequence ID" value="VDK19122.1"/>
    <property type="molecule type" value="Genomic_DNA"/>
</dbReference>
<evidence type="ECO:0000256" key="1">
    <source>
        <dbReference type="ARBA" id="ARBA00000885"/>
    </source>
</evidence>
<evidence type="ECO:0000313" key="4">
    <source>
        <dbReference type="EMBL" id="VDK19122.1"/>
    </source>
</evidence>
<dbReference type="SUPFAM" id="SSF48371">
    <property type="entry name" value="ARM repeat"/>
    <property type="match status" value="1"/>
</dbReference>
<evidence type="ECO:0000256" key="2">
    <source>
        <dbReference type="ARBA" id="ARBA00022679"/>
    </source>
</evidence>
<dbReference type="GO" id="GO:0006974">
    <property type="term" value="P:DNA damage response"/>
    <property type="evidence" value="ECO:0007669"/>
    <property type="project" value="TreeGrafter"/>
</dbReference>
<evidence type="ECO:0000313" key="5">
    <source>
        <dbReference type="Proteomes" id="UP000267096"/>
    </source>
</evidence>
<accession>A0A0M3J2T1</accession>
<comment type="function">
    <text evidence="3">E3 ubiquitin-protein ligase which accepts ubiquitin from an E2 ubiquitin-conjugating enzyme in the form of a thioester and then directly transfers the ubiquitin to targeted substrates.</text>
</comment>
<comment type="catalytic activity">
    <reaction evidence="1 3">
        <text>S-ubiquitinyl-[E2 ubiquitin-conjugating enzyme]-L-cysteine + [acceptor protein]-L-lysine = [E2 ubiquitin-conjugating enzyme]-L-cysteine + N(6)-ubiquitinyl-[acceptor protein]-L-lysine.</text>
        <dbReference type="EC" id="2.3.2.26"/>
    </reaction>
</comment>
<organism evidence="6">
    <name type="scientific">Anisakis simplex</name>
    <name type="common">Herring worm</name>
    <dbReference type="NCBI Taxonomy" id="6269"/>
    <lineage>
        <taxon>Eukaryota</taxon>
        <taxon>Metazoa</taxon>
        <taxon>Ecdysozoa</taxon>
        <taxon>Nematoda</taxon>
        <taxon>Chromadorea</taxon>
        <taxon>Rhabditida</taxon>
        <taxon>Spirurina</taxon>
        <taxon>Ascaridomorpha</taxon>
        <taxon>Ascaridoidea</taxon>
        <taxon>Anisakidae</taxon>
        <taxon>Anisakis</taxon>
        <taxon>Anisakis simplex complex</taxon>
    </lineage>
</organism>
<evidence type="ECO:0000313" key="6">
    <source>
        <dbReference type="WBParaSite" id="ASIM_0000184301-mRNA-1"/>
    </source>
</evidence>
<dbReference type="Gene3D" id="1.25.10.10">
    <property type="entry name" value="Leucine-rich Repeat Variant"/>
    <property type="match status" value="1"/>
</dbReference>
<name>A0A0M3J2T1_ANISI</name>
<keyword evidence="5" id="KW-1185">Reference proteome</keyword>